<dbReference type="Proteomes" id="UP001632038">
    <property type="component" value="Unassembled WGS sequence"/>
</dbReference>
<accession>A0ABD3C259</accession>
<gene>
    <name evidence="1" type="ORF">CASFOL_032210</name>
</gene>
<name>A0ABD3C259_9LAMI</name>
<reference evidence="2" key="1">
    <citation type="journal article" date="2024" name="IScience">
        <title>Strigolactones Initiate the Formation of Haustorium-like Structures in Castilleja.</title>
        <authorList>
            <person name="Buerger M."/>
            <person name="Peterson D."/>
            <person name="Chory J."/>
        </authorList>
    </citation>
    <scope>NUCLEOTIDE SEQUENCE [LARGE SCALE GENOMIC DNA]</scope>
</reference>
<sequence>MVAGRGGLGLGLEAIIGQIYNGVMRLSGGGSSEVDLEAKGHVSIPSAFKGNWITFARFAD</sequence>
<keyword evidence="2" id="KW-1185">Reference proteome</keyword>
<dbReference type="EMBL" id="JAVIJP010000054">
    <property type="protein sequence ID" value="KAL3623394.1"/>
    <property type="molecule type" value="Genomic_DNA"/>
</dbReference>
<comment type="caution">
    <text evidence="1">The sequence shown here is derived from an EMBL/GenBank/DDBJ whole genome shotgun (WGS) entry which is preliminary data.</text>
</comment>
<evidence type="ECO:0000313" key="2">
    <source>
        <dbReference type="Proteomes" id="UP001632038"/>
    </source>
</evidence>
<protein>
    <submittedName>
        <fullName evidence="1">Uncharacterized protein</fullName>
    </submittedName>
</protein>
<evidence type="ECO:0000313" key="1">
    <source>
        <dbReference type="EMBL" id="KAL3623394.1"/>
    </source>
</evidence>
<proteinExistence type="predicted"/>
<dbReference type="AlphaFoldDB" id="A0ABD3C259"/>
<organism evidence="1 2">
    <name type="scientific">Castilleja foliolosa</name>
    <dbReference type="NCBI Taxonomy" id="1961234"/>
    <lineage>
        <taxon>Eukaryota</taxon>
        <taxon>Viridiplantae</taxon>
        <taxon>Streptophyta</taxon>
        <taxon>Embryophyta</taxon>
        <taxon>Tracheophyta</taxon>
        <taxon>Spermatophyta</taxon>
        <taxon>Magnoliopsida</taxon>
        <taxon>eudicotyledons</taxon>
        <taxon>Gunneridae</taxon>
        <taxon>Pentapetalae</taxon>
        <taxon>asterids</taxon>
        <taxon>lamiids</taxon>
        <taxon>Lamiales</taxon>
        <taxon>Orobanchaceae</taxon>
        <taxon>Pedicularideae</taxon>
        <taxon>Castillejinae</taxon>
        <taxon>Castilleja</taxon>
    </lineage>
</organism>